<accession>A0ACB9BCL6</accession>
<keyword evidence="2" id="KW-1185">Reference proteome</keyword>
<organism evidence="1 2">
    <name type="scientific">Arctium lappa</name>
    <name type="common">Greater burdock</name>
    <name type="synonym">Lappa major</name>
    <dbReference type="NCBI Taxonomy" id="4217"/>
    <lineage>
        <taxon>Eukaryota</taxon>
        <taxon>Viridiplantae</taxon>
        <taxon>Streptophyta</taxon>
        <taxon>Embryophyta</taxon>
        <taxon>Tracheophyta</taxon>
        <taxon>Spermatophyta</taxon>
        <taxon>Magnoliopsida</taxon>
        <taxon>eudicotyledons</taxon>
        <taxon>Gunneridae</taxon>
        <taxon>Pentapetalae</taxon>
        <taxon>asterids</taxon>
        <taxon>campanulids</taxon>
        <taxon>Asterales</taxon>
        <taxon>Asteraceae</taxon>
        <taxon>Carduoideae</taxon>
        <taxon>Cardueae</taxon>
        <taxon>Arctiinae</taxon>
        <taxon>Arctium</taxon>
    </lineage>
</organism>
<protein>
    <submittedName>
        <fullName evidence="1">Uncharacterized protein</fullName>
    </submittedName>
</protein>
<dbReference type="EMBL" id="CM042052">
    <property type="protein sequence ID" value="KAI3720124.1"/>
    <property type="molecule type" value="Genomic_DNA"/>
</dbReference>
<evidence type="ECO:0000313" key="1">
    <source>
        <dbReference type="EMBL" id="KAI3720124.1"/>
    </source>
</evidence>
<gene>
    <name evidence="1" type="ORF">L6452_21034</name>
</gene>
<comment type="caution">
    <text evidence="1">The sequence shown here is derived from an EMBL/GenBank/DDBJ whole genome shotgun (WGS) entry which is preliminary data.</text>
</comment>
<reference evidence="1 2" key="2">
    <citation type="journal article" date="2022" name="Mol. Ecol. Resour.">
        <title>The genomes of chicory, endive, great burdock and yacon provide insights into Asteraceae paleo-polyploidization history and plant inulin production.</title>
        <authorList>
            <person name="Fan W."/>
            <person name="Wang S."/>
            <person name="Wang H."/>
            <person name="Wang A."/>
            <person name="Jiang F."/>
            <person name="Liu H."/>
            <person name="Zhao H."/>
            <person name="Xu D."/>
            <person name="Zhang Y."/>
        </authorList>
    </citation>
    <scope>NUCLEOTIDE SEQUENCE [LARGE SCALE GENOMIC DNA]</scope>
    <source>
        <strain evidence="2">cv. Niubang</strain>
    </source>
</reference>
<evidence type="ECO:0000313" key="2">
    <source>
        <dbReference type="Proteomes" id="UP001055879"/>
    </source>
</evidence>
<reference evidence="2" key="1">
    <citation type="journal article" date="2022" name="Mol. Ecol. Resour.">
        <title>The genomes of chicory, endive, great burdock and yacon provide insights into Asteraceae palaeo-polyploidization history and plant inulin production.</title>
        <authorList>
            <person name="Fan W."/>
            <person name="Wang S."/>
            <person name="Wang H."/>
            <person name="Wang A."/>
            <person name="Jiang F."/>
            <person name="Liu H."/>
            <person name="Zhao H."/>
            <person name="Xu D."/>
            <person name="Zhang Y."/>
        </authorList>
    </citation>
    <scope>NUCLEOTIDE SEQUENCE [LARGE SCALE GENOMIC DNA]</scope>
    <source>
        <strain evidence="2">cv. Niubang</strain>
    </source>
</reference>
<sequence length="154" mass="17591">MALIGKLIMSIEISSSGDVFHDIIRHKPHHFANVSPDKIHGCDILEGQPGAVGSVMCWHYTHDGKRNMLKEVIEEVDETNHKIVLKAIEGDLLNDLYKSFKIIFHVEPHGDGRQMATFTFEFEKLNPSVPYPTAFMDYEMELIKEMDAHHMTSK</sequence>
<dbReference type="Proteomes" id="UP001055879">
    <property type="component" value="Linkage Group LG06"/>
</dbReference>
<name>A0ACB9BCL6_ARCLA</name>
<proteinExistence type="predicted"/>